<dbReference type="SUPFAM" id="SSF56059">
    <property type="entry name" value="Glutathione synthetase ATP-binding domain-like"/>
    <property type="match status" value="1"/>
</dbReference>
<accession>A0ABS5BSD9</accession>
<dbReference type="Proteomes" id="UP000676565">
    <property type="component" value="Unassembled WGS sequence"/>
</dbReference>
<gene>
    <name evidence="3" type="ORF">J8F10_15320</name>
</gene>
<protein>
    <recommendedName>
        <fullName evidence="2">ATP-grasp domain-containing protein</fullName>
    </recommendedName>
</protein>
<keyword evidence="1" id="KW-0547">Nucleotide-binding</keyword>
<organism evidence="3 4">
    <name type="scientific">Gemmata palustris</name>
    <dbReference type="NCBI Taxonomy" id="2822762"/>
    <lineage>
        <taxon>Bacteria</taxon>
        <taxon>Pseudomonadati</taxon>
        <taxon>Planctomycetota</taxon>
        <taxon>Planctomycetia</taxon>
        <taxon>Gemmatales</taxon>
        <taxon>Gemmataceae</taxon>
        <taxon>Gemmata</taxon>
    </lineage>
</organism>
<dbReference type="PANTHER" id="PTHR21621">
    <property type="entry name" value="RIBOSOMAL PROTEIN S6 MODIFICATION PROTEIN"/>
    <property type="match status" value="1"/>
</dbReference>
<keyword evidence="4" id="KW-1185">Reference proteome</keyword>
<proteinExistence type="predicted"/>
<dbReference type="InterPro" id="IPR011761">
    <property type="entry name" value="ATP-grasp"/>
</dbReference>
<keyword evidence="1" id="KW-0067">ATP-binding</keyword>
<dbReference type="EMBL" id="JAGKQQ010000001">
    <property type="protein sequence ID" value="MBP3956643.1"/>
    <property type="molecule type" value="Genomic_DNA"/>
</dbReference>
<dbReference type="PANTHER" id="PTHR21621:SF0">
    <property type="entry name" value="BETA-CITRYLGLUTAMATE SYNTHASE B-RELATED"/>
    <property type="match status" value="1"/>
</dbReference>
<sequence length="298" mass="34025">MGREWSFPPRFIDEVNGRNAGVVAEFAKLGGTKMDERVPYSVIVDRISHEVPYYRSYLKHAVLEGATVINNPFMWTADDKFFGASLCAKLGLAHPKTMALPNKDYVPGIVKTESLRNLEYPINWQGIVDYVGLPCILKDAHGGGWRGVYVCHSVEELIRYYDSSGLLTMIAQEFIQWDQYVRCMCLGRNLVLPMPYDTNNRRYIPDANYLTPALRNRVIDDSLKLVDALGYDMNTAEWAIKDGVPYAIDFMNPAPDMDVNSLTPEYFEWVVKHMADLVIDQALNPRPQLTELKWSKLF</sequence>
<dbReference type="PROSITE" id="PS50975">
    <property type="entry name" value="ATP_GRASP"/>
    <property type="match status" value="1"/>
</dbReference>
<evidence type="ECO:0000256" key="1">
    <source>
        <dbReference type="PROSITE-ProRule" id="PRU00409"/>
    </source>
</evidence>
<feature type="domain" description="ATP-grasp" evidence="2">
    <location>
        <begin position="84"/>
        <end position="283"/>
    </location>
</feature>
<evidence type="ECO:0000313" key="3">
    <source>
        <dbReference type="EMBL" id="MBP3956643.1"/>
    </source>
</evidence>
<reference evidence="3 4" key="1">
    <citation type="submission" date="2021-04" db="EMBL/GenBank/DDBJ databases">
        <authorList>
            <person name="Ivanova A."/>
        </authorList>
    </citation>
    <scope>NUCLEOTIDE SEQUENCE [LARGE SCALE GENOMIC DNA]</scope>
    <source>
        <strain evidence="3 4">G18</strain>
    </source>
</reference>
<evidence type="ECO:0000259" key="2">
    <source>
        <dbReference type="PROSITE" id="PS50975"/>
    </source>
</evidence>
<comment type="caution">
    <text evidence="3">The sequence shown here is derived from an EMBL/GenBank/DDBJ whole genome shotgun (WGS) entry which is preliminary data.</text>
</comment>
<dbReference type="Gene3D" id="3.30.470.20">
    <property type="entry name" value="ATP-grasp fold, B domain"/>
    <property type="match status" value="1"/>
</dbReference>
<name>A0ABS5BSD9_9BACT</name>
<evidence type="ECO:0000313" key="4">
    <source>
        <dbReference type="Proteomes" id="UP000676565"/>
    </source>
</evidence>